<dbReference type="PROSITE" id="PS50112">
    <property type="entry name" value="PAS"/>
    <property type="match status" value="3"/>
</dbReference>
<feature type="domain" description="PAC" evidence="4">
    <location>
        <begin position="443"/>
        <end position="495"/>
    </location>
</feature>
<feature type="domain" description="PAS" evidence="3">
    <location>
        <begin position="252"/>
        <end position="323"/>
    </location>
</feature>
<sequence>MWLQTFSGARALEALRQSIDAVVCIDHRNRVTFYNAAAERLWGYTPDEVLGHNVRMLVPMEHREHHDGYVNRHRSTGQNRIVGTFREVQLHTKGGQRIWVSLALNQTRLWGRTGYTAIVRDISAEREAREMVTQTLEQAIDAVVTIDENNCVTAFNAAAERLWGYARSEVIGRNVKMLVPHAIQSHHDRYVDANRSTGQDKIVGTSREVRIERKDGSSLWGVLSLSKVRLDGRIIYTAFVKDVTEQVLQREQNQRLSMVANGTDNAVLITSASGLLEYANPGFERMFGVQGESLAGRRPWDVVRGPLTDSATLQRLDEAMAAGRPFEAEVVLHRADGEPLWVSLTVNAVAGADGSAPRCVCVMANITRTKMASLEYDVRLRAIGESTCLFDTDLQGRPMSASPALLRRMQVQGLDEIRQALAHAVSQVLTPEVSNRLQQGQQEQVQIQIPRADGASLVLDAVVSPVRNMHAVVERLVVFGHDQTDQKEMLQRIADIVSTINAISMQTNLLSLNAAIEAARAGEAGRGFAVVASEVRSLASKTSMSAREIAAMLQR</sequence>
<dbReference type="InterPro" id="IPR004090">
    <property type="entry name" value="Chemotax_Me-accpt_rcpt"/>
</dbReference>
<dbReference type="SMART" id="SM00091">
    <property type="entry name" value="PAS"/>
    <property type="match status" value="4"/>
</dbReference>
<dbReference type="SUPFAM" id="SSF58104">
    <property type="entry name" value="Methyl-accepting chemotaxis protein (MCP) signaling domain"/>
    <property type="match status" value="1"/>
</dbReference>
<dbReference type="RefSeq" id="WP_345061776.1">
    <property type="nucleotide sequence ID" value="NZ_BAABEX010000007.1"/>
</dbReference>
<accession>A0ABP8L312</accession>
<evidence type="ECO:0000259" key="4">
    <source>
        <dbReference type="PROSITE" id="PS50113"/>
    </source>
</evidence>
<dbReference type="NCBIfam" id="TIGR00229">
    <property type="entry name" value="sensory_box"/>
    <property type="match status" value="3"/>
</dbReference>
<dbReference type="Pfam" id="PF00015">
    <property type="entry name" value="MCPsignal"/>
    <property type="match status" value="1"/>
</dbReference>
<dbReference type="PROSITE" id="PS50111">
    <property type="entry name" value="CHEMOTAXIS_TRANSDUC_2"/>
    <property type="match status" value="1"/>
</dbReference>
<dbReference type="InterPro" id="IPR000014">
    <property type="entry name" value="PAS"/>
</dbReference>
<dbReference type="CDD" id="cd00130">
    <property type="entry name" value="PAS"/>
    <property type="match status" value="3"/>
</dbReference>
<feature type="domain" description="PAC" evidence="4">
    <location>
        <begin position="326"/>
        <end position="378"/>
    </location>
</feature>
<dbReference type="InterPro" id="IPR001610">
    <property type="entry name" value="PAC"/>
</dbReference>
<dbReference type="InterPro" id="IPR052155">
    <property type="entry name" value="Biofilm_reg_signaling"/>
</dbReference>
<name>A0ABP8L312_9BURK</name>
<gene>
    <name evidence="5" type="ORF">GCM10023090_09910</name>
</gene>
<dbReference type="Gene3D" id="3.30.450.20">
    <property type="entry name" value="PAS domain"/>
    <property type="match status" value="4"/>
</dbReference>
<comment type="caution">
    <text evidence="5">The sequence shown here is derived from an EMBL/GenBank/DDBJ whole genome shotgun (WGS) entry which is preliminary data.</text>
</comment>
<keyword evidence="1" id="KW-0807">Transducer</keyword>
<dbReference type="Pfam" id="PF13426">
    <property type="entry name" value="PAS_9"/>
    <property type="match status" value="1"/>
</dbReference>
<evidence type="ECO:0000313" key="6">
    <source>
        <dbReference type="Proteomes" id="UP001501788"/>
    </source>
</evidence>
<evidence type="ECO:0000259" key="3">
    <source>
        <dbReference type="PROSITE" id="PS50112"/>
    </source>
</evidence>
<dbReference type="PANTHER" id="PTHR44757">
    <property type="entry name" value="DIGUANYLATE CYCLASE DGCP"/>
    <property type="match status" value="1"/>
</dbReference>
<dbReference type="Pfam" id="PF00989">
    <property type="entry name" value="PAS"/>
    <property type="match status" value="2"/>
</dbReference>
<evidence type="ECO:0000313" key="5">
    <source>
        <dbReference type="EMBL" id="GAA4421181.1"/>
    </source>
</evidence>
<feature type="domain" description="PAS" evidence="3">
    <location>
        <begin position="7"/>
        <end position="80"/>
    </location>
</feature>
<reference evidence="6" key="1">
    <citation type="journal article" date="2019" name="Int. J. Syst. Evol. Microbiol.">
        <title>The Global Catalogue of Microorganisms (GCM) 10K type strain sequencing project: providing services to taxonomists for standard genome sequencing and annotation.</title>
        <authorList>
            <consortium name="The Broad Institute Genomics Platform"/>
            <consortium name="The Broad Institute Genome Sequencing Center for Infectious Disease"/>
            <person name="Wu L."/>
            <person name="Ma J."/>
        </authorList>
    </citation>
    <scope>NUCLEOTIDE SEQUENCE [LARGE SCALE GENOMIC DNA]</scope>
    <source>
        <strain evidence="6">JCM 31890</strain>
    </source>
</reference>
<keyword evidence="6" id="KW-1185">Reference proteome</keyword>
<evidence type="ECO:0008006" key="7">
    <source>
        <dbReference type="Google" id="ProtNLM"/>
    </source>
</evidence>
<dbReference type="InterPro" id="IPR000700">
    <property type="entry name" value="PAS-assoc_C"/>
</dbReference>
<dbReference type="PRINTS" id="PR00260">
    <property type="entry name" value="CHEMTRNSDUCR"/>
</dbReference>
<evidence type="ECO:0000256" key="1">
    <source>
        <dbReference type="PROSITE-ProRule" id="PRU00284"/>
    </source>
</evidence>
<dbReference type="SUPFAM" id="SSF55785">
    <property type="entry name" value="PYP-like sensor domain (PAS domain)"/>
    <property type="match status" value="3"/>
</dbReference>
<feature type="domain" description="PAS" evidence="3">
    <location>
        <begin position="128"/>
        <end position="180"/>
    </location>
</feature>
<dbReference type="Proteomes" id="UP001501788">
    <property type="component" value="Unassembled WGS sequence"/>
</dbReference>
<dbReference type="PANTHER" id="PTHR44757:SF2">
    <property type="entry name" value="BIOFILM ARCHITECTURE MAINTENANCE PROTEIN MBAA"/>
    <property type="match status" value="1"/>
</dbReference>
<feature type="domain" description="PAC" evidence="4">
    <location>
        <begin position="205"/>
        <end position="255"/>
    </location>
</feature>
<protein>
    <recommendedName>
        <fullName evidence="7">PAS domain S-box protein</fullName>
    </recommendedName>
</protein>
<dbReference type="EMBL" id="BAABEX010000007">
    <property type="protein sequence ID" value="GAA4421181.1"/>
    <property type="molecule type" value="Genomic_DNA"/>
</dbReference>
<dbReference type="InterPro" id="IPR004089">
    <property type="entry name" value="MCPsignal_dom"/>
</dbReference>
<evidence type="ECO:0000259" key="2">
    <source>
        <dbReference type="PROSITE" id="PS50111"/>
    </source>
</evidence>
<proteinExistence type="predicted"/>
<dbReference type="PROSITE" id="PS50113">
    <property type="entry name" value="PAC"/>
    <property type="match status" value="3"/>
</dbReference>
<dbReference type="InterPro" id="IPR013767">
    <property type="entry name" value="PAS_fold"/>
</dbReference>
<dbReference type="Gene3D" id="6.10.250.3200">
    <property type="match status" value="1"/>
</dbReference>
<dbReference type="SMART" id="SM00086">
    <property type="entry name" value="PAC"/>
    <property type="match status" value="4"/>
</dbReference>
<feature type="domain" description="Methyl-accepting transducer" evidence="2">
    <location>
        <begin position="491"/>
        <end position="555"/>
    </location>
</feature>
<organism evidence="5 6">
    <name type="scientific">Acidovorax lacteus</name>
    <dbReference type="NCBI Taxonomy" id="1924988"/>
    <lineage>
        <taxon>Bacteria</taxon>
        <taxon>Pseudomonadati</taxon>
        <taxon>Pseudomonadota</taxon>
        <taxon>Betaproteobacteria</taxon>
        <taxon>Burkholderiales</taxon>
        <taxon>Comamonadaceae</taxon>
        <taxon>Acidovorax</taxon>
    </lineage>
</organism>
<dbReference type="InterPro" id="IPR035965">
    <property type="entry name" value="PAS-like_dom_sf"/>
</dbReference>